<keyword evidence="6" id="KW-0282">Flagellum</keyword>
<dbReference type="Gene3D" id="3.30.1330.60">
    <property type="entry name" value="OmpA-like domain"/>
    <property type="match status" value="1"/>
</dbReference>
<dbReference type="AlphaFoldDB" id="A0A160U2L0"/>
<dbReference type="CDD" id="cd07185">
    <property type="entry name" value="OmpA_C-like"/>
    <property type="match status" value="1"/>
</dbReference>
<evidence type="ECO:0000256" key="3">
    <source>
        <dbReference type="ARBA" id="ARBA00023237"/>
    </source>
</evidence>
<gene>
    <name evidence="6" type="ORF">MGWOODY_Hyp1099</name>
</gene>
<evidence type="ECO:0000313" key="6">
    <source>
        <dbReference type="EMBL" id="CUS57497.1"/>
    </source>
</evidence>
<reference evidence="6" key="1">
    <citation type="submission" date="2015-10" db="EMBL/GenBank/DDBJ databases">
        <authorList>
            <person name="Gilbert D.G."/>
        </authorList>
    </citation>
    <scope>NUCLEOTIDE SEQUENCE</scope>
</reference>
<comment type="subcellular location">
    <subcellularLocation>
        <location evidence="1">Cell outer membrane</location>
    </subcellularLocation>
</comment>
<dbReference type="EMBL" id="CZQD01000044">
    <property type="protein sequence ID" value="CUS57497.1"/>
    <property type="molecule type" value="Genomic_DNA"/>
</dbReference>
<dbReference type="InterPro" id="IPR036737">
    <property type="entry name" value="OmpA-like_sf"/>
</dbReference>
<feature type="transmembrane region" description="Helical" evidence="4">
    <location>
        <begin position="27"/>
        <end position="50"/>
    </location>
</feature>
<dbReference type="PANTHER" id="PTHR30329">
    <property type="entry name" value="STATOR ELEMENT OF FLAGELLAR MOTOR COMPLEX"/>
    <property type="match status" value="1"/>
</dbReference>
<organism evidence="6">
    <name type="scientific">hydrothermal vent metagenome</name>
    <dbReference type="NCBI Taxonomy" id="652676"/>
    <lineage>
        <taxon>unclassified sequences</taxon>
        <taxon>metagenomes</taxon>
        <taxon>ecological metagenomes</taxon>
    </lineage>
</organism>
<evidence type="ECO:0000259" key="5">
    <source>
        <dbReference type="PROSITE" id="PS51123"/>
    </source>
</evidence>
<evidence type="ECO:0000256" key="4">
    <source>
        <dbReference type="SAM" id="Phobius"/>
    </source>
</evidence>
<accession>A0A160U2L0</accession>
<dbReference type="PROSITE" id="PS51123">
    <property type="entry name" value="OMPA_2"/>
    <property type="match status" value="1"/>
</dbReference>
<keyword evidence="6" id="KW-0966">Cell projection</keyword>
<dbReference type="SUPFAM" id="SSF103088">
    <property type="entry name" value="OmpA-like"/>
    <property type="match status" value="1"/>
</dbReference>
<proteinExistence type="predicted"/>
<name>A0A160U2L0_9ZZZZ</name>
<dbReference type="Pfam" id="PF00691">
    <property type="entry name" value="OmpA"/>
    <property type="match status" value="1"/>
</dbReference>
<dbReference type="InterPro" id="IPR006665">
    <property type="entry name" value="OmpA-like"/>
</dbReference>
<protein>
    <submittedName>
        <fullName evidence="6">Flagellar motor rotation protein MotB</fullName>
    </submittedName>
</protein>
<dbReference type="GO" id="GO:0009279">
    <property type="term" value="C:cell outer membrane"/>
    <property type="evidence" value="ECO:0007669"/>
    <property type="project" value="UniProtKB-SubCell"/>
</dbReference>
<sequence length="381" mass="40311">MSENTSTEGRLLRTRKVRRAQSDRLPFVPYGGAPIIALGLLMAFALWPFAFGVIQLSTERAAAQALADIDAAWARPRVSGQWVTLEGRPPSRQAAEGALAAVREASASTLLGMARPVTRVRDGFDWAGLGETASASSINWSFRVANGVLTLDGDMPNNTVREQVVAAARTEIDPPRIVSVQDSLSITNDPSPDGFLEIALRGVDTVSRCDRGVSGFNTNRFSLSCELPAADAATVRDIALAPVPMGEVGAVDIISREAVDSCESSLFDLLGDARIEFQSSSAVIGAGSASLLDDVAEAVRACPGSLRIAGYTDSTGLPETNRQLSQARAEAVRNALIARGVPQNRLVATGYGDASPVAPNTTAQGRALNRRIEIRVIRVSE</sequence>
<evidence type="ECO:0000256" key="2">
    <source>
        <dbReference type="ARBA" id="ARBA00023136"/>
    </source>
</evidence>
<keyword evidence="6" id="KW-0969">Cilium</keyword>
<dbReference type="InterPro" id="IPR006664">
    <property type="entry name" value="OMP_bac"/>
</dbReference>
<keyword evidence="3" id="KW-0998">Cell outer membrane</keyword>
<dbReference type="InterPro" id="IPR050330">
    <property type="entry name" value="Bact_OuterMem_StrucFunc"/>
</dbReference>
<dbReference type="PANTHER" id="PTHR30329:SF21">
    <property type="entry name" value="LIPOPROTEIN YIAD-RELATED"/>
    <property type="match status" value="1"/>
</dbReference>
<dbReference type="PRINTS" id="PR01021">
    <property type="entry name" value="OMPADOMAIN"/>
</dbReference>
<evidence type="ECO:0000256" key="1">
    <source>
        <dbReference type="ARBA" id="ARBA00004442"/>
    </source>
</evidence>
<feature type="domain" description="OmpA-like" evidence="5">
    <location>
        <begin position="264"/>
        <end position="380"/>
    </location>
</feature>
<keyword evidence="4" id="KW-0812">Transmembrane</keyword>
<keyword evidence="2 4" id="KW-0472">Membrane</keyword>
<keyword evidence="4" id="KW-1133">Transmembrane helix</keyword>